<feature type="compositionally biased region" description="Basic residues" evidence="1">
    <location>
        <begin position="38"/>
        <end position="48"/>
    </location>
</feature>
<evidence type="ECO:0000256" key="1">
    <source>
        <dbReference type="SAM" id="MobiDB-lite"/>
    </source>
</evidence>
<dbReference type="Gene3D" id="1.10.8.60">
    <property type="match status" value="1"/>
</dbReference>
<feature type="region of interest" description="Disordered" evidence="1">
    <location>
        <begin position="272"/>
        <end position="358"/>
    </location>
</feature>
<sequence>MSLPSEDQGPVADQSEKKSRKKRGREEDSDQGLEKVTKGRRLSTRLQKKMTVVESENTEDNLEQRDTTSNRKKRRRTSDHQKEVEGKSEPSIELDKPTDAPVAAKDGQSSLESFVNDTLWTDLYRPLHSTEVMANASAVSKLRSWLEEWKIKREKTLRKELQQQKRLLAKQKGKPTPSSQGSSHTTLEWWDADSDSDFQMSDNASDDSDTEGVGLNTAMFISGPTGVGKTAMVYACAEELGYKVFEVNSSSKRSGKHILSQLEEATQSHLVINNKGPTPQSSFAGLFNKPVNSSPPASGPLGAFLQPNANASETRSKKGEKGTKRKNVKEKKKDESKGKSKSILKQPSQPVNDDTGSCSSLTSKAASLILFEEVDVIFEEDKSFWMAVNSFMQNAKCPIVLISTESQVSCEGRYEQINLKPPSVNLLAAHLQLVALMNNMFVNPEDLKSLVSQNNCDIRKSLVNLQFWSESGGGVKMPYKRPASLKDKRDVADTHPKSQLVSISCDSNTEHVKTDVSCQDALQIAPPVTSGIDDGEESMFLSLSDWQVIKSQGVRCSSHTAQRGSLRQADGDNSDSDFCEPKKKILVCADGSTDSIFEITDTNDSQPVSSTEKKVDDSLQLPPMDSLLFESTHGLLNCVADPTMGSMSVLQKEKKHGDTAEDCILSDKLCLAHFTQGLGVNLIQTNLSSLIPLFADSSTSSSQTKCTPLQVEEVLSRHLSQSM</sequence>
<keyword evidence="4" id="KW-1185">Reference proteome</keyword>
<feature type="region of interest" description="Disordered" evidence="1">
    <location>
        <begin position="1"/>
        <end position="110"/>
    </location>
</feature>
<comment type="caution">
    <text evidence="3">The sequence shown here is derived from an EMBL/GenBank/DDBJ whole genome shotgun (WGS) entry which is preliminary data.</text>
</comment>
<dbReference type="GO" id="GO:0005634">
    <property type="term" value="C:nucleus"/>
    <property type="evidence" value="ECO:0007669"/>
    <property type="project" value="TreeGrafter"/>
</dbReference>
<feature type="domain" description="ATPase AAA-type core" evidence="2">
    <location>
        <begin position="219"/>
        <end position="265"/>
    </location>
</feature>
<proteinExistence type="predicted"/>
<dbReference type="OrthoDB" id="9996895at2759"/>
<dbReference type="Pfam" id="PF00004">
    <property type="entry name" value="AAA"/>
    <property type="match status" value="1"/>
</dbReference>
<dbReference type="EMBL" id="MU827307">
    <property type="protein sequence ID" value="KAJ7362071.1"/>
    <property type="molecule type" value="Genomic_DNA"/>
</dbReference>
<dbReference type="InterPro" id="IPR027417">
    <property type="entry name" value="P-loop_NTPase"/>
</dbReference>
<feature type="region of interest" description="Disordered" evidence="1">
    <location>
        <begin position="167"/>
        <end position="187"/>
    </location>
</feature>
<dbReference type="Proteomes" id="UP001163046">
    <property type="component" value="Unassembled WGS sequence"/>
</dbReference>
<dbReference type="InterPro" id="IPR003959">
    <property type="entry name" value="ATPase_AAA_core"/>
</dbReference>
<organism evidence="3 4">
    <name type="scientific">Desmophyllum pertusum</name>
    <dbReference type="NCBI Taxonomy" id="174260"/>
    <lineage>
        <taxon>Eukaryota</taxon>
        <taxon>Metazoa</taxon>
        <taxon>Cnidaria</taxon>
        <taxon>Anthozoa</taxon>
        <taxon>Hexacorallia</taxon>
        <taxon>Scleractinia</taxon>
        <taxon>Caryophylliina</taxon>
        <taxon>Caryophylliidae</taxon>
        <taxon>Desmophyllum</taxon>
    </lineage>
</organism>
<dbReference type="AlphaFoldDB" id="A0A9W9YQ73"/>
<feature type="compositionally biased region" description="Basic and acidic residues" evidence="1">
    <location>
        <begin position="78"/>
        <end position="98"/>
    </location>
</feature>
<dbReference type="PANTHER" id="PTHR23389">
    <property type="entry name" value="CHROMOSOME TRANSMISSION FIDELITY FACTOR 18"/>
    <property type="match status" value="1"/>
</dbReference>
<reference evidence="3" key="1">
    <citation type="submission" date="2023-01" db="EMBL/GenBank/DDBJ databases">
        <title>Genome assembly of the deep-sea coral Lophelia pertusa.</title>
        <authorList>
            <person name="Herrera S."/>
            <person name="Cordes E."/>
        </authorList>
    </citation>
    <scope>NUCLEOTIDE SEQUENCE</scope>
    <source>
        <strain evidence="3">USNM1676648</strain>
        <tissue evidence="3">Polyp</tissue>
    </source>
</reference>
<dbReference type="PANTHER" id="PTHR23389:SF21">
    <property type="entry name" value="ATPASE FAMILY AAA DOMAIN-CONTAINING PROTEIN 5"/>
    <property type="match status" value="1"/>
</dbReference>
<feature type="compositionally biased region" description="Polar residues" evidence="1">
    <location>
        <begin position="176"/>
        <end position="186"/>
    </location>
</feature>
<name>A0A9W9YQ73_9CNID</name>
<accession>A0A9W9YQ73</accession>
<dbReference type="GO" id="GO:0061860">
    <property type="term" value="F:DNA clamp unloader activity"/>
    <property type="evidence" value="ECO:0007669"/>
    <property type="project" value="TreeGrafter"/>
</dbReference>
<dbReference type="GO" id="GO:0005524">
    <property type="term" value="F:ATP binding"/>
    <property type="evidence" value="ECO:0007669"/>
    <property type="project" value="InterPro"/>
</dbReference>
<protein>
    <submittedName>
        <fullName evidence="3">ATPase AAA domain-containing protein 5</fullName>
    </submittedName>
</protein>
<dbReference type="GO" id="GO:0016887">
    <property type="term" value="F:ATP hydrolysis activity"/>
    <property type="evidence" value="ECO:0007669"/>
    <property type="project" value="InterPro"/>
</dbReference>
<feature type="compositionally biased region" description="Polar residues" evidence="1">
    <location>
        <begin position="272"/>
        <end position="283"/>
    </location>
</feature>
<dbReference type="GO" id="GO:0003677">
    <property type="term" value="F:DNA binding"/>
    <property type="evidence" value="ECO:0007669"/>
    <property type="project" value="TreeGrafter"/>
</dbReference>
<evidence type="ECO:0000259" key="2">
    <source>
        <dbReference type="Pfam" id="PF00004"/>
    </source>
</evidence>
<feature type="compositionally biased region" description="Polar residues" evidence="1">
    <location>
        <begin position="343"/>
        <end position="358"/>
    </location>
</feature>
<dbReference type="SUPFAM" id="SSF52540">
    <property type="entry name" value="P-loop containing nucleoside triphosphate hydrolases"/>
    <property type="match status" value="1"/>
</dbReference>
<gene>
    <name evidence="3" type="primary">ATAD5_1</name>
    <name evidence="3" type="ORF">OS493_013160</name>
</gene>
<evidence type="ECO:0000313" key="4">
    <source>
        <dbReference type="Proteomes" id="UP001163046"/>
    </source>
</evidence>
<dbReference type="Gene3D" id="3.40.50.300">
    <property type="entry name" value="P-loop containing nucleotide triphosphate hydrolases"/>
    <property type="match status" value="1"/>
</dbReference>
<evidence type="ECO:0000313" key="3">
    <source>
        <dbReference type="EMBL" id="KAJ7362071.1"/>
    </source>
</evidence>